<organism evidence="4 5">
    <name type="scientific">Brevibacillus panacihumi</name>
    <dbReference type="NCBI Taxonomy" id="497735"/>
    <lineage>
        <taxon>Bacteria</taxon>
        <taxon>Bacillati</taxon>
        <taxon>Bacillota</taxon>
        <taxon>Bacilli</taxon>
        <taxon>Bacillales</taxon>
        <taxon>Paenibacillaceae</taxon>
        <taxon>Brevibacillus</taxon>
    </lineage>
</organism>
<dbReference type="GO" id="GO:0047617">
    <property type="term" value="F:fatty acyl-CoA hydrolase activity"/>
    <property type="evidence" value="ECO:0007669"/>
    <property type="project" value="InterPro"/>
</dbReference>
<name>A0A3M8BVA9_9BACL</name>
<evidence type="ECO:0000259" key="3">
    <source>
        <dbReference type="Pfam" id="PF03061"/>
    </source>
</evidence>
<feature type="domain" description="Thioesterase" evidence="3">
    <location>
        <begin position="69"/>
        <end position="144"/>
    </location>
</feature>
<comment type="caution">
    <text evidence="4">The sequence shown here is derived from an EMBL/GenBank/DDBJ whole genome shotgun (WGS) entry which is preliminary data.</text>
</comment>
<evidence type="ECO:0000256" key="2">
    <source>
        <dbReference type="ARBA" id="ARBA00022801"/>
    </source>
</evidence>
<dbReference type="SUPFAM" id="SSF54637">
    <property type="entry name" value="Thioesterase/thiol ester dehydrase-isomerase"/>
    <property type="match status" value="1"/>
</dbReference>
<dbReference type="EMBL" id="RHHT01000093">
    <property type="protein sequence ID" value="RNB67274.1"/>
    <property type="molecule type" value="Genomic_DNA"/>
</dbReference>
<dbReference type="InterPro" id="IPR003736">
    <property type="entry name" value="PAAI_dom"/>
</dbReference>
<dbReference type="Pfam" id="PF03061">
    <property type="entry name" value="4HBT"/>
    <property type="match status" value="1"/>
</dbReference>
<evidence type="ECO:0000313" key="5">
    <source>
        <dbReference type="Proteomes" id="UP000281915"/>
    </source>
</evidence>
<proteinExistence type="inferred from homology"/>
<dbReference type="RefSeq" id="WP_122915818.1">
    <property type="nucleotide sequence ID" value="NZ_RHHT01000093.1"/>
</dbReference>
<dbReference type="PANTHER" id="PTHR21660:SF1">
    <property type="entry name" value="ACYL-COENZYME A THIOESTERASE 13"/>
    <property type="match status" value="1"/>
</dbReference>
<evidence type="ECO:0000313" key="4">
    <source>
        <dbReference type="EMBL" id="RNB67274.1"/>
    </source>
</evidence>
<reference evidence="4 5" key="1">
    <citation type="submission" date="2018-10" db="EMBL/GenBank/DDBJ databases">
        <title>Phylogenomics of Brevibacillus.</title>
        <authorList>
            <person name="Dunlap C."/>
        </authorList>
    </citation>
    <scope>NUCLEOTIDE SEQUENCE [LARGE SCALE GENOMIC DNA]</scope>
    <source>
        <strain evidence="4 5">JCM 15085</strain>
    </source>
</reference>
<gene>
    <name evidence="4" type="ORF">EDM58_25390</name>
</gene>
<dbReference type="Proteomes" id="UP000281915">
    <property type="component" value="Unassembled WGS sequence"/>
</dbReference>
<dbReference type="Gene3D" id="3.10.129.10">
    <property type="entry name" value="Hotdog Thioesterase"/>
    <property type="match status" value="1"/>
</dbReference>
<keyword evidence="2" id="KW-0378">Hydrolase</keyword>
<dbReference type="InterPro" id="IPR029069">
    <property type="entry name" value="HotDog_dom_sf"/>
</dbReference>
<sequence>MIEELKNIWEEGSEEERELLALTLQSIRQRRERKSVFLSGLLGLQGRFLDDRTYSFEVPITTFMKNSTGAVHGGILATLIDSTMGSLINRSLPPDKYAVTTELKVNYLRPGLGESLRTEASFLHRGQTLVVMDTSIYDDRNKRVAHGTGTFIVLDKKTK</sequence>
<dbReference type="InterPro" id="IPR006683">
    <property type="entry name" value="Thioestr_dom"/>
</dbReference>
<accession>A0A3M8BVA9</accession>
<protein>
    <submittedName>
        <fullName evidence="4">PaaI family thioesterase</fullName>
    </submittedName>
</protein>
<dbReference type="CDD" id="cd03443">
    <property type="entry name" value="PaaI_thioesterase"/>
    <property type="match status" value="1"/>
</dbReference>
<evidence type="ECO:0000256" key="1">
    <source>
        <dbReference type="ARBA" id="ARBA00008324"/>
    </source>
</evidence>
<dbReference type="AlphaFoldDB" id="A0A3M8BVA9"/>
<dbReference type="PANTHER" id="PTHR21660">
    <property type="entry name" value="THIOESTERASE SUPERFAMILY MEMBER-RELATED"/>
    <property type="match status" value="1"/>
</dbReference>
<comment type="similarity">
    <text evidence="1">Belongs to the thioesterase PaaI family.</text>
</comment>
<dbReference type="InterPro" id="IPR039298">
    <property type="entry name" value="ACOT13"/>
</dbReference>
<dbReference type="NCBIfam" id="TIGR00369">
    <property type="entry name" value="unchar_dom_1"/>
    <property type="match status" value="1"/>
</dbReference>